<dbReference type="eggNOG" id="KOG2215">
    <property type="taxonomic scope" value="Eukaryota"/>
</dbReference>
<keyword evidence="5" id="KW-0175">Coiled coil</keyword>
<dbReference type="OMA" id="CGADMAL"/>
<dbReference type="EMBL" id="CAEY01001363">
    <property type="status" value="NOT_ANNOTATED_CDS"/>
    <property type="molecule type" value="Genomic_DNA"/>
</dbReference>
<dbReference type="Gene3D" id="1.20.58.1210">
    <property type="entry name" value="Exo84p, N-terminal helical domain"/>
    <property type="match status" value="1"/>
</dbReference>
<evidence type="ECO:0000259" key="7">
    <source>
        <dbReference type="Pfam" id="PF16528"/>
    </source>
</evidence>
<comment type="similarity">
    <text evidence="1">Belongs to the EXO84 family.</text>
</comment>
<dbReference type="InterPro" id="IPR042560">
    <property type="entry name" value="Exo84_C_2"/>
</dbReference>
<reference evidence="9" key="1">
    <citation type="submission" date="2011-08" db="EMBL/GenBank/DDBJ databases">
        <authorList>
            <person name="Rombauts S."/>
        </authorList>
    </citation>
    <scope>NUCLEOTIDE SEQUENCE</scope>
    <source>
        <strain evidence="9">London</strain>
    </source>
</reference>
<keyword evidence="2" id="KW-0813">Transport</keyword>
<dbReference type="PANTHER" id="PTHR21426:SF12">
    <property type="entry name" value="EXOCYST COMPLEX COMPONENT 8"/>
    <property type="match status" value="1"/>
</dbReference>
<dbReference type="Pfam" id="PF16528">
    <property type="entry name" value="Exo84_C"/>
    <property type="match status" value="1"/>
</dbReference>
<evidence type="ECO:0000256" key="5">
    <source>
        <dbReference type="SAM" id="Coils"/>
    </source>
</evidence>
<evidence type="ECO:0000256" key="2">
    <source>
        <dbReference type="ARBA" id="ARBA00022448"/>
    </source>
</evidence>
<dbReference type="Gene3D" id="1.20.58.1220">
    <property type="entry name" value="Exo84p, C-terminal helical domain"/>
    <property type="match status" value="1"/>
</dbReference>
<dbReference type="HOGENOM" id="CLU_025760_0_0_1"/>
<dbReference type="KEGG" id="tut:107359499"/>
<accession>T1K2J7</accession>
<feature type="domain" description="Exocyst component Exo84 C-terminal" evidence="7">
    <location>
        <begin position="171"/>
        <end position="320"/>
    </location>
</feature>
<dbReference type="InterPro" id="IPR033961">
    <property type="entry name" value="Exo84"/>
</dbReference>
<dbReference type="AlphaFoldDB" id="T1K2J7"/>
<dbReference type="OrthoDB" id="642193at2759"/>
<evidence type="ECO:0000256" key="3">
    <source>
        <dbReference type="ARBA" id="ARBA00022483"/>
    </source>
</evidence>
<protein>
    <recommendedName>
        <fullName evidence="7">Exocyst component Exo84 C-terminal domain-containing protein</fullName>
    </recommendedName>
</protein>
<evidence type="ECO:0000256" key="1">
    <source>
        <dbReference type="ARBA" id="ARBA00007210"/>
    </source>
</evidence>
<dbReference type="InterPro" id="IPR042561">
    <property type="entry name" value="Exo84_C_1"/>
</dbReference>
<dbReference type="GO" id="GO:0000145">
    <property type="term" value="C:exocyst"/>
    <property type="evidence" value="ECO:0007669"/>
    <property type="project" value="InterPro"/>
</dbReference>
<dbReference type="SUPFAM" id="SSF74788">
    <property type="entry name" value="Cullin repeat-like"/>
    <property type="match status" value="1"/>
</dbReference>
<evidence type="ECO:0000313" key="8">
    <source>
        <dbReference type="EnsemblMetazoa" id="tetur04g05290.1"/>
    </source>
</evidence>
<name>T1K2J7_TETUR</name>
<feature type="coiled-coil region" evidence="5">
    <location>
        <begin position="17"/>
        <end position="83"/>
    </location>
</feature>
<organism evidence="8 9">
    <name type="scientific">Tetranychus urticae</name>
    <name type="common">Two-spotted spider mite</name>
    <dbReference type="NCBI Taxonomy" id="32264"/>
    <lineage>
        <taxon>Eukaryota</taxon>
        <taxon>Metazoa</taxon>
        <taxon>Ecdysozoa</taxon>
        <taxon>Arthropoda</taxon>
        <taxon>Chelicerata</taxon>
        <taxon>Arachnida</taxon>
        <taxon>Acari</taxon>
        <taxon>Acariformes</taxon>
        <taxon>Trombidiformes</taxon>
        <taxon>Prostigmata</taxon>
        <taxon>Eleutherengona</taxon>
        <taxon>Raphignathae</taxon>
        <taxon>Tetranychoidea</taxon>
        <taxon>Tetranychidae</taxon>
        <taxon>Tetranychus</taxon>
    </lineage>
</organism>
<gene>
    <name evidence="8" type="primary">107359499</name>
</gene>
<keyword evidence="3" id="KW-0268">Exocytosis</keyword>
<dbReference type="InterPro" id="IPR016159">
    <property type="entry name" value="Cullin_repeat-like_dom_sf"/>
</dbReference>
<dbReference type="Proteomes" id="UP000015104">
    <property type="component" value="Unassembled WGS sequence"/>
</dbReference>
<dbReference type="InterPro" id="IPR032403">
    <property type="entry name" value="Exo84_C"/>
</dbReference>
<evidence type="ECO:0000256" key="4">
    <source>
        <dbReference type="ARBA" id="ARBA00022927"/>
    </source>
</evidence>
<proteinExistence type="inferred from homology"/>
<evidence type="ECO:0000256" key="6">
    <source>
        <dbReference type="SAM" id="MobiDB-lite"/>
    </source>
</evidence>
<dbReference type="STRING" id="32264.T1K2J7"/>
<keyword evidence="4" id="KW-0653">Protein transport</keyword>
<dbReference type="GO" id="GO:0006887">
    <property type="term" value="P:exocytosis"/>
    <property type="evidence" value="ECO:0007669"/>
    <property type="project" value="UniProtKB-KW"/>
</dbReference>
<dbReference type="EnsemblMetazoa" id="tetur04g05290.1">
    <property type="protein sequence ID" value="tetur04g05290.1"/>
    <property type="gene ID" value="tetur04g05290"/>
</dbReference>
<sequence>MLDSLTELPLTKPSVGVEGLQQAREKVKNLCEETNALLKKNVYKNYQLFIETSKEISFLKSEMSSLSQLINEEQNLISSLQEMSICGDRQGPLSSSMDKKDLTINNMDDRRLSGTTGKPGTPGRMGSSFTSDTSNSFDKIDQCMSPIGVNFGESEMLEEECQSDSEMAPTWLIELSEDLDVCIAQRNFEDAVNLVHKFNDHFALYPKFCEDPSQADLKNKINGQIEDLIKAVSKELEIVPDRPMQNGPRAARRAVNLLIRLGRSSMATELFLAQRSAILRYCLMQQKKEGATLPYIERMSTVFFTNIQESCREFQRAFGLANTTSGTGTLSSADSISLNNMNDKMSGFSLSLAMACLVSWVKKKLKHYLDSFCGHVFTTQVPPSIASECIAIVNHQCKKLRSNVHIDLVFYCDQRLRPGIEKIINESRDKLMEAIKHRCSNDKWFPQNFGNKAAMTKFLEEMKECNLNVQNFVYDECRLSLTSNTTSFAKSYLHCLRDLVKLSTLFTHKLMVNALVTPFKAHMRHIDKCLRDDNFRSQRKLIVINANFVLDTLLPMVIQYCNTKFNSVPDEILSLSIRDYC</sequence>
<dbReference type="Pfam" id="PF08700">
    <property type="entry name" value="VPS51_Exo84_N"/>
    <property type="match status" value="1"/>
</dbReference>
<keyword evidence="9" id="KW-1185">Reference proteome</keyword>
<dbReference type="PANTHER" id="PTHR21426">
    <property type="entry name" value="EXOCYST COMPLEX COMPONENT 8"/>
    <property type="match status" value="1"/>
</dbReference>
<feature type="region of interest" description="Disordered" evidence="6">
    <location>
        <begin position="107"/>
        <end position="132"/>
    </location>
</feature>
<dbReference type="GO" id="GO:0015031">
    <property type="term" value="P:protein transport"/>
    <property type="evidence" value="ECO:0007669"/>
    <property type="project" value="UniProtKB-KW"/>
</dbReference>
<evidence type="ECO:0000313" key="9">
    <source>
        <dbReference type="Proteomes" id="UP000015104"/>
    </source>
</evidence>
<dbReference type="GO" id="GO:0006893">
    <property type="term" value="P:Golgi to plasma membrane transport"/>
    <property type="evidence" value="ECO:0007669"/>
    <property type="project" value="TreeGrafter"/>
</dbReference>
<reference evidence="8" key="2">
    <citation type="submission" date="2015-06" db="UniProtKB">
        <authorList>
            <consortium name="EnsemblMetazoa"/>
        </authorList>
    </citation>
    <scope>IDENTIFICATION</scope>
</reference>